<dbReference type="Proteomes" id="UP000653454">
    <property type="component" value="Unassembled WGS sequence"/>
</dbReference>
<reference evidence="5" key="1">
    <citation type="submission" date="2020-11" db="EMBL/GenBank/DDBJ databases">
        <authorList>
            <person name="Whiteford S."/>
        </authorList>
    </citation>
    <scope>NUCLEOTIDE SEQUENCE</scope>
</reference>
<organism evidence="5 6">
    <name type="scientific">Plutella xylostella</name>
    <name type="common">Diamondback moth</name>
    <name type="synonym">Plutella maculipennis</name>
    <dbReference type="NCBI Taxonomy" id="51655"/>
    <lineage>
        <taxon>Eukaryota</taxon>
        <taxon>Metazoa</taxon>
        <taxon>Ecdysozoa</taxon>
        <taxon>Arthropoda</taxon>
        <taxon>Hexapoda</taxon>
        <taxon>Insecta</taxon>
        <taxon>Pterygota</taxon>
        <taxon>Neoptera</taxon>
        <taxon>Endopterygota</taxon>
        <taxon>Lepidoptera</taxon>
        <taxon>Glossata</taxon>
        <taxon>Ditrysia</taxon>
        <taxon>Yponomeutoidea</taxon>
        <taxon>Plutellidae</taxon>
        <taxon>Plutella</taxon>
    </lineage>
</organism>
<keyword evidence="3" id="KW-0677">Repeat</keyword>
<keyword evidence="6" id="KW-1185">Reference proteome</keyword>
<proteinExistence type="predicted"/>
<evidence type="ECO:0000256" key="4">
    <source>
        <dbReference type="SAM" id="SignalP"/>
    </source>
</evidence>
<protein>
    <submittedName>
        <fullName evidence="5">(diamondback moth) hypothetical protein</fullName>
    </submittedName>
</protein>
<keyword evidence="1" id="KW-0433">Leucine-rich repeat</keyword>
<dbReference type="InterPro" id="IPR003591">
    <property type="entry name" value="Leu-rich_rpt_typical-subtyp"/>
</dbReference>
<keyword evidence="2 4" id="KW-0732">Signal</keyword>
<evidence type="ECO:0000256" key="3">
    <source>
        <dbReference type="ARBA" id="ARBA00022737"/>
    </source>
</evidence>
<dbReference type="PANTHER" id="PTHR24366">
    <property type="entry name" value="IG(IMMUNOGLOBULIN) AND LRR(LEUCINE RICH REPEAT) DOMAINS"/>
    <property type="match status" value="1"/>
</dbReference>
<gene>
    <name evidence="5" type="ORF">PLXY2_LOCUS10863</name>
</gene>
<dbReference type="AlphaFoldDB" id="A0A8S4FWL7"/>
<sequence length="372" mass="42343">MILLCLFIVLISHICVSESGLCGDDLRTCVCRYNNKENEDFLALDIDCSYSDISLNASHELPKSVRTLDLSSSKLTHITESTLFKSTSLQVLYLDKNDIISIDVHALQLPALKILDLSSNKLEFLDPEVFQQTKQLDYLNLASNAFKTFSLMSFHHLSALKEIVLDDNSIGTHLQQVNLFQHDGLALTTKIKNISIKGISLDYFPENFLLDAYDLRRLSVANNNISVIPELPFTLEYLDLSDNPITDIDSEDFSELPALKELRLNNLLIKEVKEYAFASMKNLVKLELQNNRMLSNFSSLAFGNEVLDDPTYLTLESLSLRSCRLRTLSKELEVPFGQLTKLDLQGNPWKCDCNLLWVKELQLPEDDIEHFR</sequence>
<dbReference type="Pfam" id="PF13855">
    <property type="entry name" value="LRR_8"/>
    <property type="match status" value="2"/>
</dbReference>
<feature type="signal peptide" evidence="4">
    <location>
        <begin position="1"/>
        <end position="17"/>
    </location>
</feature>
<evidence type="ECO:0000256" key="1">
    <source>
        <dbReference type="ARBA" id="ARBA00022614"/>
    </source>
</evidence>
<dbReference type="PROSITE" id="PS51450">
    <property type="entry name" value="LRR"/>
    <property type="match status" value="3"/>
</dbReference>
<comment type="caution">
    <text evidence="5">The sequence shown here is derived from an EMBL/GenBank/DDBJ whole genome shotgun (WGS) entry which is preliminary data.</text>
</comment>
<feature type="chain" id="PRO_5035944371" evidence="4">
    <location>
        <begin position="18"/>
        <end position="372"/>
    </location>
</feature>
<accession>A0A8S4FWL7</accession>
<dbReference type="SUPFAM" id="SSF52058">
    <property type="entry name" value="L domain-like"/>
    <property type="match status" value="1"/>
</dbReference>
<dbReference type="InterPro" id="IPR032675">
    <property type="entry name" value="LRR_dom_sf"/>
</dbReference>
<evidence type="ECO:0000256" key="2">
    <source>
        <dbReference type="ARBA" id="ARBA00022729"/>
    </source>
</evidence>
<evidence type="ECO:0000313" key="5">
    <source>
        <dbReference type="EMBL" id="CAG9132630.1"/>
    </source>
</evidence>
<name>A0A8S4FWL7_PLUXY</name>
<dbReference type="EMBL" id="CAJHNJ030000051">
    <property type="protein sequence ID" value="CAG9132630.1"/>
    <property type="molecule type" value="Genomic_DNA"/>
</dbReference>
<dbReference type="SMART" id="SM00369">
    <property type="entry name" value="LRR_TYP"/>
    <property type="match status" value="6"/>
</dbReference>
<dbReference type="Gene3D" id="3.80.10.10">
    <property type="entry name" value="Ribonuclease Inhibitor"/>
    <property type="match status" value="3"/>
</dbReference>
<dbReference type="InterPro" id="IPR001611">
    <property type="entry name" value="Leu-rich_rpt"/>
</dbReference>
<dbReference type="PANTHER" id="PTHR24366:SF161">
    <property type="entry name" value="TIR DOMAIN-CONTAINING PROTEIN"/>
    <property type="match status" value="1"/>
</dbReference>
<evidence type="ECO:0000313" key="6">
    <source>
        <dbReference type="Proteomes" id="UP000653454"/>
    </source>
</evidence>